<name>A0AAN9J8M4_CLITE</name>
<proteinExistence type="predicted"/>
<protein>
    <submittedName>
        <fullName evidence="1">Uncharacterized protein</fullName>
    </submittedName>
</protein>
<reference evidence="1 2" key="1">
    <citation type="submission" date="2024-01" db="EMBL/GenBank/DDBJ databases">
        <title>The genomes of 5 underutilized Papilionoideae crops provide insights into root nodulation and disease resistance.</title>
        <authorList>
            <person name="Yuan L."/>
        </authorList>
    </citation>
    <scope>NUCLEOTIDE SEQUENCE [LARGE SCALE GENOMIC DNA]</scope>
    <source>
        <strain evidence="1">LY-2023</strain>
        <tissue evidence="1">Leaf</tissue>
    </source>
</reference>
<sequence>MAICHAMEMFSLRVVAMSRYVDGYCGAQEKFMQALTKEKEALATQLCEAQEALKEFLNPSVPIYWVGVGVDETASELQT</sequence>
<gene>
    <name evidence="1" type="ORF">RJT34_16126</name>
</gene>
<dbReference type="EMBL" id="JAYKXN010000004">
    <property type="protein sequence ID" value="KAK7293263.1"/>
    <property type="molecule type" value="Genomic_DNA"/>
</dbReference>
<dbReference type="Proteomes" id="UP001359559">
    <property type="component" value="Unassembled WGS sequence"/>
</dbReference>
<evidence type="ECO:0000313" key="1">
    <source>
        <dbReference type="EMBL" id="KAK7293263.1"/>
    </source>
</evidence>
<dbReference type="AlphaFoldDB" id="A0AAN9J8M4"/>
<organism evidence="1 2">
    <name type="scientific">Clitoria ternatea</name>
    <name type="common">Butterfly pea</name>
    <dbReference type="NCBI Taxonomy" id="43366"/>
    <lineage>
        <taxon>Eukaryota</taxon>
        <taxon>Viridiplantae</taxon>
        <taxon>Streptophyta</taxon>
        <taxon>Embryophyta</taxon>
        <taxon>Tracheophyta</taxon>
        <taxon>Spermatophyta</taxon>
        <taxon>Magnoliopsida</taxon>
        <taxon>eudicotyledons</taxon>
        <taxon>Gunneridae</taxon>
        <taxon>Pentapetalae</taxon>
        <taxon>rosids</taxon>
        <taxon>fabids</taxon>
        <taxon>Fabales</taxon>
        <taxon>Fabaceae</taxon>
        <taxon>Papilionoideae</taxon>
        <taxon>50 kb inversion clade</taxon>
        <taxon>NPAAA clade</taxon>
        <taxon>indigoferoid/millettioid clade</taxon>
        <taxon>Phaseoleae</taxon>
        <taxon>Clitoria</taxon>
    </lineage>
</organism>
<keyword evidence="2" id="KW-1185">Reference proteome</keyword>
<accession>A0AAN9J8M4</accession>
<evidence type="ECO:0000313" key="2">
    <source>
        <dbReference type="Proteomes" id="UP001359559"/>
    </source>
</evidence>
<comment type="caution">
    <text evidence="1">The sequence shown here is derived from an EMBL/GenBank/DDBJ whole genome shotgun (WGS) entry which is preliminary data.</text>
</comment>